<dbReference type="EMBL" id="VXRG01000056">
    <property type="protein sequence ID" value="MXY93080.1"/>
    <property type="molecule type" value="Genomic_DNA"/>
</dbReference>
<evidence type="ECO:0000256" key="11">
    <source>
        <dbReference type="ARBA" id="ARBA00023118"/>
    </source>
</evidence>
<keyword evidence="9 13" id="KW-0408">Iron</keyword>
<gene>
    <name evidence="15" type="primary">cas4</name>
    <name evidence="15" type="ORF">F4Y42_06465</name>
</gene>
<comment type="cofactor">
    <cofactor evidence="13">
        <name>Mg(2+)</name>
        <dbReference type="ChEBI" id="CHEBI:18420"/>
    </cofactor>
    <cofactor evidence="13">
        <name>Mn(2+)</name>
        <dbReference type="ChEBI" id="CHEBI:29035"/>
    </cofactor>
    <text evidence="13">Mg(2+) or Mn(2+) required for ssDNA cleavage activity.</text>
</comment>
<dbReference type="InterPro" id="IPR013343">
    <property type="entry name" value="CRISPR-assoc_prot_Cas4"/>
</dbReference>
<name>A0A6B0YQ52_9CHLR</name>
<keyword evidence="5 13" id="KW-0540">Nuclease</keyword>
<keyword evidence="12 13" id="KW-0464">Manganese</keyword>
<comment type="cofactor">
    <cofactor evidence="1">
        <name>[4Fe-4S] cluster</name>
        <dbReference type="ChEBI" id="CHEBI:49883"/>
    </cofactor>
</comment>
<dbReference type="Pfam" id="PF01930">
    <property type="entry name" value="Cas_Cas4"/>
    <property type="match status" value="1"/>
</dbReference>
<keyword evidence="8 13" id="KW-0269">Exonuclease</keyword>
<dbReference type="NCBIfam" id="TIGR00372">
    <property type="entry name" value="cas4"/>
    <property type="match status" value="1"/>
</dbReference>
<protein>
    <recommendedName>
        <fullName evidence="4 13">CRISPR-associated exonuclease Cas4</fullName>
        <ecNumber evidence="3 13">3.1.12.1</ecNumber>
    </recommendedName>
</protein>
<dbReference type="GO" id="GO:0004527">
    <property type="term" value="F:exonuclease activity"/>
    <property type="evidence" value="ECO:0007669"/>
    <property type="project" value="UniProtKB-KW"/>
</dbReference>
<feature type="domain" description="DUF83" evidence="14">
    <location>
        <begin position="22"/>
        <end position="208"/>
    </location>
</feature>
<comment type="caution">
    <text evidence="15">The sequence shown here is derived from an EMBL/GenBank/DDBJ whole genome shotgun (WGS) entry which is preliminary data.</text>
</comment>
<comment type="similarity">
    <text evidence="2 13">Belongs to the CRISPR-associated exonuclease Cas4 family.</text>
</comment>
<evidence type="ECO:0000256" key="9">
    <source>
        <dbReference type="ARBA" id="ARBA00023004"/>
    </source>
</evidence>
<evidence type="ECO:0000256" key="3">
    <source>
        <dbReference type="ARBA" id="ARBA00012768"/>
    </source>
</evidence>
<comment type="cofactor">
    <cofactor evidence="13">
        <name>iron-sulfur cluster</name>
        <dbReference type="ChEBI" id="CHEBI:30408"/>
    </cofactor>
</comment>
<evidence type="ECO:0000256" key="1">
    <source>
        <dbReference type="ARBA" id="ARBA00001966"/>
    </source>
</evidence>
<dbReference type="Gene3D" id="3.90.320.10">
    <property type="match status" value="1"/>
</dbReference>
<evidence type="ECO:0000256" key="5">
    <source>
        <dbReference type="ARBA" id="ARBA00022722"/>
    </source>
</evidence>
<dbReference type="InterPro" id="IPR022765">
    <property type="entry name" value="Dna2/Cas4_DUF83"/>
</dbReference>
<dbReference type="InterPro" id="IPR011604">
    <property type="entry name" value="PDDEXK-like_dom_sf"/>
</dbReference>
<keyword evidence="6 13" id="KW-0479">Metal-binding</keyword>
<sequence length="212" mass="24599">MLETPAPTDAAASEHTEWLLKVTDLKQFAYCPRIPYYHYCLPEVRPTTHKMDAGIRAQDRAEERERRRSLRAYGLTEGERRFNVSITSGQLGVSGQIDLVIKHSVNGEDRLVPVDYKLSRRNPGRHFKLQLACYALLLEEVWDLPVEDGFLYLIPARRAVRVPITTRLRNDVRRQLAEIRALVLAERMPLVPPKQRSRCVDCEFRRFCNDVL</sequence>
<proteinExistence type="inferred from homology"/>
<dbReference type="PANTHER" id="PTHR36531">
    <property type="entry name" value="CRISPR-ASSOCIATED EXONUCLEASE CAS4"/>
    <property type="match status" value="1"/>
</dbReference>
<dbReference type="EC" id="3.1.12.1" evidence="3 13"/>
<keyword evidence="7 13" id="KW-0378">Hydrolase</keyword>
<evidence type="ECO:0000256" key="4">
    <source>
        <dbReference type="ARBA" id="ARBA00020049"/>
    </source>
</evidence>
<evidence type="ECO:0000256" key="7">
    <source>
        <dbReference type="ARBA" id="ARBA00022801"/>
    </source>
</evidence>
<keyword evidence="10 13" id="KW-0411">Iron-sulfur</keyword>
<dbReference type="GO" id="GO:0046872">
    <property type="term" value="F:metal ion binding"/>
    <property type="evidence" value="ECO:0007669"/>
    <property type="project" value="UniProtKB-KW"/>
</dbReference>
<evidence type="ECO:0000259" key="14">
    <source>
        <dbReference type="Pfam" id="PF01930"/>
    </source>
</evidence>
<dbReference type="InterPro" id="IPR051827">
    <property type="entry name" value="Cas4_exonuclease"/>
</dbReference>
<organism evidence="15">
    <name type="scientific">Caldilineaceae bacterium SB0664_bin_27</name>
    <dbReference type="NCBI Taxonomy" id="2605260"/>
    <lineage>
        <taxon>Bacteria</taxon>
        <taxon>Bacillati</taxon>
        <taxon>Chloroflexota</taxon>
        <taxon>Caldilineae</taxon>
        <taxon>Caldilineales</taxon>
        <taxon>Caldilineaceae</taxon>
    </lineage>
</organism>
<comment type="function">
    <text evidence="13">CRISPR (clustered regularly interspaced short palindromic repeat) is an adaptive immune system that provides protection against mobile genetic elements (viruses, transposable elements and conjugative plasmids). CRISPR clusters contain sequences complementary to antecedent mobile elements and target invading nucleic acids. CRISPR clusters are transcribed and processed into CRISPR RNA (crRNA).</text>
</comment>
<dbReference type="GO" id="GO:0051536">
    <property type="term" value="F:iron-sulfur cluster binding"/>
    <property type="evidence" value="ECO:0007669"/>
    <property type="project" value="UniProtKB-KW"/>
</dbReference>
<keyword evidence="11 13" id="KW-0051">Antiviral defense</keyword>
<dbReference type="GO" id="GO:0051607">
    <property type="term" value="P:defense response to virus"/>
    <property type="evidence" value="ECO:0007669"/>
    <property type="project" value="UniProtKB-KW"/>
</dbReference>
<evidence type="ECO:0000256" key="10">
    <source>
        <dbReference type="ARBA" id="ARBA00023014"/>
    </source>
</evidence>
<evidence type="ECO:0000256" key="8">
    <source>
        <dbReference type="ARBA" id="ARBA00022839"/>
    </source>
</evidence>
<evidence type="ECO:0000313" key="15">
    <source>
        <dbReference type="EMBL" id="MXY93080.1"/>
    </source>
</evidence>
<accession>A0A6B0YQ52</accession>
<evidence type="ECO:0000256" key="2">
    <source>
        <dbReference type="ARBA" id="ARBA00009189"/>
    </source>
</evidence>
<evidence type="ECO:0000256" key="13">
    <source>
        <dbReference type="RuleBase" id="RU365022"/>
    </source>
</evidence>
<reference evidence="15" key="1">
    <citation type="submission" date="2019-09" db="EMBL/GenBank/DDBJ databases">
        <title>Characterisation of the sponge microbiome using genome-centric metagenomics.</title>
        <authorList>
            <person name="Engelberts J.P."/>
            <person name="Robbins S.J."/>
            <person name="De Goeij J.M."/>
            <person name="Aranda M."/>
            <person name="Bell S.C."/>
            <person name="Webster N.S."/>
        </authorList>
    </citation>
    <scope>NUCLEOTIDE SEQUENCE</scope>
    <source>
        <strain evidence="15">SB0664_bin_27</strain>
    </source>
</reference>
<evidence type="ECO:0000256" key="6">
    <source>
        <dbReference type="ARBA" id="ARBA00022723"/>
    </source>
</evidence>
<dbReference type="AlphaFoldDB" id="A0A6B0YQ52"/>
<evidence type="ECO:0000256" key="12">
    <source>
        <dbReference type="ARBA" id="ARBA00023211"/>
    </source>
</evidence>
<dbReference type="PANTHER" id="PTHR36531:SF6">
    <property type="entry name" value="DNA REPLICATION ATP-DEPENDENT HELICASE_NUCLEASE DNA2"/>
    <property type="match status" value="1"/>
</dbReference>